<comment type="caution">
    <text evidence="2">The sequence shown here is derived from an EMBL/GenBank/DDBJ whole genome shotgun (WGS) entry which is preliminary data.</text>
</comment>
<reference evidence="2" key="2">
    <citation type="journal article" date="2023" name="Science">
        <title>Genomic signatures of disease resistance in endangered staghorn corals.</title>
        <authorList>
            <person name="Vollmer S.V."/>
            <person name="Selwyn J.D."/>
            <person name="Despard B.A."/>
            <person name="Roesel C.L."/>
        </authorList>
    </citation>
    <scope>NUCLEOTIDE SEQUENCE</scope>
    <source>
        <strain evidence="2">K2</strain>
    </source>
</reference>
<evidence type="ECO:0000313" key="3">
    <source>
        <dbReference type="Proteomes" id="UP001249851"/>
    </source>
</evidence>
<protein>
    <submittedName>
        <fullName evidence="2">Uncharacterized protein</fullName>
    </submittedName>
</protein>
<feature type="region of interest" description="Disordered" evidence="1">
    <location>
        <begin position="1"/>
        <end position="31"/>
    </location>
</feature>
<dbReference type="Proteomes" id="UP001249851">
    <property type="component" value="Unassembled WGS sequence"/>
</dbReference>
<name>A0AAD9QTF3_ACRCE</name>
<sequence>MSNRTEGCGQWLTARDKRTAKPSLGKKGTKPMNKALLQYANHAQRLGVLNVKVSCSPLSPRTRKKLKTAKQSKINSYFTTKPSAITSKRDTNLKFVSESAATSNLEEKQTKIPIKRQRHNGYSDPSFSENEVTMEPNCKQEKYQEESNDQSKFNISGISFLSDSSEELDVLTKDDFKTDCAVDGHDEIQESNSFCPLHKRPRICEQEVNWRESDQSFTESELSESFHFTQWRNNEIAKCKEIQHKYSFKGDASSNQSKNTFEKYTFKVDSNSEETEFSETPPFQFTQWAKQQVDICHKIQSSKHLSNTPGKEVNDSCESDLLSEASLETMRDSCDYQGSLTQCRKVSSGTTSNYCRKFQEDSESSGNKTWQPHYLKL</sequence>
<proteinExistence type="predicted"/>
<gene>
    <name evidence="2" type="ORF">P5673_009460</name>
</gene>
<organism evidence="2 3">
    <name type="scientific">Acropora cervicornis</name>
    <name type="common">Staghorn coral</name>
    <dbReference type="NCBI Taxonomy" id="6130"/>
    <lineage>
        <taxon>Eukaryota</taxon>
        <taxon>Metazoa</taxon>
        <taxon>Cnidaria</taxon>
        <taxon>Anthozoa</taxon>
        <taxon>Hexacorallia</taxon>
        <taxon>Scleractinia</taxon>
        <taxon>Astrocoeniina</taxon>
        <taxon>Acroporidae</taxon>
        <taxon>Acropora</taxon>
    </lineage>
</organism>
<evidence type="ECO:0000313" key="2">
    <source>
        <dbReference type="EMBL" id="KAK2566781.1"/>
    </source>
</evidence>
<dbReference type="AlphaFoldDB" id="A0AAD9QTF3"/>
<evidence type="ECO:0000256" key="1">
    <source>
        <dbReference type="SAM" id="MobiDB-lite"/>
    </source>
</evidence>
<dbReference type="EMBL" id="JARQWQ010000016">
    <property type="protein sequence ID" value="KAK2566781.1"/>
    <property type="molecule type" value="Genomic_DNA"/>
</dbReference>
<keyword evidence="3" id="KW-1185">Reference proteome</keyword>
<reference evidence="2" key="1">
    <citation type="journal article" date="2023" name="G3 (Bethesda)">
        <title>Whole genome assembly and annotation of the endangered Caribbean coral Acropora cervicornis.</title>
        <authorList>
            <person name="Selwyn J.D."/>
            <person name="Vollmer S.V."/>
        </authorList>
    </citation>
    <scope>NUCLEOTIDE SEQUENCE</scope>
    <source>
        <strain evidence="2">K2</strain>
    </source>
</reference>
<accession>A0AAD9QTF3</accession>